<dbReference type="OrthoDB" id="8565659at2"/>
<comment type="caution">
    <text evidence="1">The sequence shown here is derived from an EMBL/GenBank/DDBJ whole genome shotgun (WGS) entry which is preliminary data.</text>
</comment>
<dbReference type="AlphaFoldDB" id="A0A158K104"/>
<dbReference type="RefSeq" id="WP_087039160.1">
    <property type="nucleotide sequence ID" value="NZ_FCOM02000023.1"/>
</dbReference>
<evidence type="ECO:0000313" key="2">
    <source>
        <dbReference type="Proteomes" id="UP000055019"/>
    </source>
</evidence>
<protein>
    <submittedName>
        <fullName evidence="1">PAAR repeat-containing protein</fullName>
    </submittedName>
</protein>
<organism evidence="1 2">
    <name type="scientific">Caballeronia arvi</name>
    <dbReference type="NCBI Taxonomy" id="1777135"/>
    <lineage>
        <taxon>Bacteria</taxon>
        <taxon>Pseudomonadati</taxon>
        <taxon>Pseudomonadota</taxon>
        <taxon>Betaproteobacteria</taxon>
        <taxon>Burkholderiales</taxon>
        <taxon>Burkholderiaceae</taxon>
        <taxon>Caballeronia</taxon>
    </lineage>
</organism>
<keyword evidence="2" id="KW-1185">Reference proteome</keyword>
<reference evidence="1" key="1">
    <citation type="submission" date="2016-01" db="EMBL/GenBank/DDBJ databases">
        <authorList>
            <person name="Peeters C."/>
        </authorList>
    </citation>
    <scope>NUCLEOTIDE SEQUENCE [LARGE SCALE GENOMIC DNA]</scope>
    <source>
        <strain evidence="1">LMG 29317</strain>
    </source>
</reference>
<name>A0A158K104_9BURK</name>
<evidence type="ECO:0000313" key="1">
    <source>
        <dbReference type="EMBL" id="SAL74768.1"/>
    </source>
</evidence>
<dbReference type="Pfam" id="PF05488">
    <property type="entry name" value="PAAR_motif"/>
    <property type="match status" value="1"/>
</dbReference>
<dbReference type="CDD" id="cd14744">
    <property type="entry name" value="PAAR_CT_2"/>
    <property type="match status" value="1"/>
</dbReference>
<dbReference type="Proteomes" id="UP000055019">
    <property type="component" value="Unassembled WGS sequence"/>
</dbReference>
<proteinExistence type="predicted"/>
<sequence length="85" mass="8997">MTKLVCLDDPTSHGGNVITASSTFDLDGRRVALLRDIVSCPEHGDNPIIESGEGYDEGGRKWIVDGCRSQCGSVVRATSTGMDVA</sequence>
<dbReference type="EMBL" id="FCOM02000023">
    <property type="protein sequence ID" value="SAL74768.1"/>
    <property type="molecule type" value="Genomic_DNA"/>
</dbReference>
<accession>A0A158K104</accession>
<dbReference type="InterPro" id="IPR008727">
    <property type="entry name" value="PAAR_motif"/>
</dbReference>
<gene>
    <name evidence="1" type="ORF">AWB74_04708</name>
</gene>